<dbReference type="AlphaFoldDB" id="A0A6M3JIJ1"/>
<dbReference type="GO" id="GO:0032259">
    <property type="term" value="P:methylation"/>
    <property type="evidence" value="ECO:0007669"/>
    <property type="project" value="UniProtKB-KW"/>
</dbReference>
<dbReference type="EMBL" id="MT141755">
    <property type="protein sequence ID" value="QJA69999.1"/>
    <property type="molecule type" value="Genomic_DNA"/>
</dbReference>
<proteinExistence type="predicted"/>
<dbReference type="CDD" id="cd02440">
    <property type="entry name" value="AdoMet_MTases"/>
    <property type="match status" value="1"/>
</dbReference>
<protein>
    <submittedName>
        <fullName evidence="2">Putative methyltransferase</fullName>
    </submittedName>
</protein>
<accession>A0A6M3JIJ1</accession>
<gene>
    <name evidence="2" type="ORF">MM415A04062_0003</name>
</gene>
<dbReference type="GO" id="GO:0008757">
    <property type="term" value="F:S-adenosylmethionine-dependent methyltransferase activity"/>
    <property type="evidence" value="ECO:0007669"/>
    <property type="project" value="InterPro"/>
</dbReference>
<keyword evidence="2" id="KW-0808">Transferase</keyword>
<feature type="domain" description="Methyltransferase type 11" evidence="1">
    <location>
        <begin position="50"/>
        <end position="146"/>
    </location>
</feature>
<dbReference type="InterPro" id="IPR029063">
    <property type="entry name" value="SAM-dependent_MTases_sf"/>
</dbReference>
<organism evidence="2">
    <name type="scientific">viral metagenome</name>
    <dbReference type="NCBI Taxonomy" id="1070528"/>
    <lineage>
        <taxon>unclassified sequences</taxon>
        <taxon>metagenomes</taxon>
        <taxon>organismal metagenomes</taxon>
    </lineage>
</organism>
<dbReference type="SUPFAM" id="SSF53335">
    <property type="entry name" value="S-adenosyl-L-methionine-dependent methyltransferases"/>
    <property type="match status" value="1"/>
</dbReference>
<dbReference type="Pfam" id="PF08241">
    <property type="entry name" value="Methyltransf_11"/>
    <property type="match status" value="1"/>
</dbReference>
<sequence length="339" mass="39316">MNNTNNTEVFGNTFKHYNKEDMEGFVYPFKVRFALNGIDYKEVFRDKYCLDAGCGSGRGSLFMAEGGAKHITSFDISEENIKTTRKNFHLFGCDGWCTHKGSLLDIPYENNTFDVVWCNGVAHHTGDTGGAIKELIRVLKPDGHLWLYVYGGGGIFWSMVHELRKWVEGIEPDYAIKILRDNKFTIPEVGEIVDHLFCKYLYTYSYFDIWRFLTNNGMVDCGCQLLGMPYDTNMRKYLFGAKWVEENRLMGEGDLRFWCRKKSKSISLGSELEGMNMPDLLPAFKPSHKNWDKIIYGGRIIRYGGRIIRHLKREMNKLLPFDIEKFTDYLRGLNLKLEI</sequence>
<dbReference type="InterPro" id="IPR013216">
    <property type="entry name" value="Methyltransf_11"/>
</dbReference>
<keyword evidence="2" id="KW-0489">Methyltransferase</keyword>
<evidence type="ECO:0000313" key="2">
    <source>
        <dbReference type="EMBL" id="QJA69999.1"/>
    </source>
</evidence>
<reference evidence="2" key="1">
    <citation type="submission" date="2020-03" db="EMBL/GenBank/DDBJ databases">
        <title>The deep terrestrial virosphere.</title>
        <authorList>
            <person name="Holmfeldt K."/>
            <person name="Nilsson E."/>
            <person name="Simone D."/>
            <person name="Lopez-Fernandez M."/>
            <person name="Wu X."/>
            <person name="de Brujin I."/>
            <person name="Lundin D."/>
            <person name="Andersson A."/>
            <person name="Bertilsson S."/>
            <person name="Dopson M."/>
        </authorList>
    </citation>
    <scope>NUCLEOTIDE SEQUENCE</scope>
    <source>
        <strain evidence="2">MM415A04062</strain>
    </source>
</reference>
<evidence type="ECO:0000259" key="1">
    <source>
        <dbReference type="Pfam" id="PF08241"/>
    </source>
</evidence>
<dbReference type="Gene3D" id="3.40.50.150">
    <property type="entry name" value="Vaccinia Virus protein VP39"/>
    <property type="match status" value="1"/>
</dbReference>
<dbReference type="PANTHER" id="PTHR43464">
    <property type="entry name" value="METHYLTRANSFERASE"/>
    <property type="match status" value="1"/>
</dbReference>
<name>A0A6M3JIJ1_9ZZZZ</name>